<dbReference type="SUPFAM" id="SSF101936">
    <property type="entry name" value="DNA-binding pseudobarrel domain"/>
    <property type="match status" value="1"/>
</dbReference>
<keyword evidence="4" id="KW-0804">Transcription</keyword>
<comment type="subcellular location">
    <subcellularLocation>
        <location evidence="1">Nucleus</location>
    </subcellularLocation>
</comment>
<dbReference type="Proteomes" id="UP000000226">
    <property type="component" value="Chromosome 4"/>
</dbReference>
<keyword evidence="3" id="KW-0238">DNA-binding</keyword>
<reference evidence="7" key="1">
    <citation type="journal article" date="2014" name="Nat. Genet.">
        <title>A reference genome for common bean and genome-wide analysis of dual domestications.</title>
        <authorList>
            <person name="Schmutz J."/>
            <person name="McClean P.E."/>
            <person name="Mamidi S."/>
            <person name="Wu G.A."/>
            <person name="Cannon S.B."/>
            <person name="Grimwood J."/>
            <person name="Jenkins J."/>
            <person name="Shu S."/>
            <person name="Song Q."/>
            <person name="Chavarro C."/>
            <person name="Torres-Torres M."/>
            <person name="Geffroy V."/>
            <person name="Moghaddam S.M."/>
            <person name="Gao D."/>
            <person name="Abernathy B."/>
            <person name="Barry K."/>
            <person name="Blair M."/>
            <person name="Brick M.A."/>
            <person name="Chovatia M."/>
            <person name="Gepts P."/>
            <person name="Goodstein D.M."/>
            <person name="Gonzales M."/>
            <person name="Hellsten U."/>
            <person name="Hyten D.L."/>
            <person name="Jia G."/>
            <person name="Kelly J.D."/>
            <person name="Kudrna D."/>
            <person name="Lee R."/>
            <person name="Richard M.M."/>
            <person name="Miklas P.N."/>
            <person name="Osorno J.M."/>
            <person name="Rodrigues J."/>
            <person name="Thareau V."/>
            <person name="Urrea C.A."/>
            <person name="Wang M."/>
            <person name="Yu Y."/>
            <person name="Zhang M."/>
            <person name="Wing R.A."/>
            <person name="Cregan P.B."/>
            <person name="Rokhsar D.S."/>
            <person name="Jackson S.A."/>
        </authorList>
    </citation>
    <scope>NUCLEOTIDE SEQUENCE [LARGE SCALE GENOMIC DNA]</scope>
    <source>
        <strain evidence="7">cv. G19833</strain>
    </source>
</reference>
<dbReference type="OrthoDB" id="682109at2759"/>
<organism evidence="6 7">
    <name type="scientific">Phaseolus vulgaris</name>
    <name type="common">Kidney bean</name>
    <name type="synonym">French bean</name>
    <dbReference type="NCBI Taxonomy" id="3885"/>
    <lineage>
        <taxon>Eukaryota</taxon>
        <taxon>Viridiplantae</taxon>
        <taxon>Streptophyta</taxon>
        <taxon>Embryophyta</taxon>
        <taxon>Tracheophyta</taxon>
        <taxon>Spermatophyta</taxon>
        <taxon>Magnoliopsida</taxon>
        <taxon>eudicotyledons</taxon>
        <taxon>Gunneridae</taxon>
        <taxon>Pentapetalae</taxon>
        <taxon>rosids</taxon>
        <taxon>fabids</taxon>
        <taxon>Fabales</taxon>
        <taxon>Fabaceae</taxon>
        <taxon>Papilionoideae</taxon>
        <taxon>50 kb inversion clade</taxon>
        <taxon>NPAAA clade</taxon>
        <taxon>indigoferoid/millettioid clade</taxon>
        <taxon>Phaseoleae</taxon>
        <taxon>Phaseolus</taxon>
    </lineage>
</organism>
<evidence type="ECO:0000256" key="2">
    <source>
        <dbReference type="ARBA" id="ARBA00023015"/>
    </source>
</evidence>
<evidence type="ECO:0000256" key="5">
    <source>
        <dbReference type="ARBA" id="ARBA00023242"/>
    </source>
</evidence>
<accession>V7C3W7</accession>
<protein>
    <recommendedName>
        <fullName evidence="8">TF-B3 domain-containing protein</fullName>
    </recommendedName>
</protein>
<feature type="non-terminal residue" evidence="6">
    <location>
        <position position="1"/>
    </location>
</feature>
<dbReference type="InterPro" id="IPR015300">
    <property type="entry name" value="DNA-bd_pseudobarrel_sf"/>
</dbReference>
<dbReference type="EMBL" id="CM002291">
    <property type="protein sequence ID" value="ESW23980.1"/>
    <property type="molecule type" value="Genomic_DNA"/>
</dbReference>
<dbReference type="Gramene" id="ESW23980">
    <property type="protein sequence ID" value="ESW23980"/>
    <property type="gene ID" value="PHAVU_004G092200g"/>
</dbReference>
<keyword evidence="5" id="KW-0539">Nucleus</keyword>
<proteinExistence type="predicted"/>
<evidence type="ECO:0000256" key="1">
    <source>
        <dbReference type="ARBA" id="ARBA00004123"/>
    </source>
</evidence>
<gene>
    <name evidence="6" type="ORF">PHAVU_004G092200g</name>
</gene>
<dbReference type="AlphaFoldDB" id="V7C3W7"/>
<evidence type="ECO:0008006" key="8">
    <source>
        <dbReference type="Google" id="ProtNLM"/>
    </source>
</evidence>
<dbReference type="GO" id="GO:0003677">
    <property type="term" value="F:DNA binding"/>
    <property type="evidence" value="ECO:0007669"/>
    <property type="project" value="UniProtKB-KW"/>
</dbReference>
<evidence type="ECO:0000256" key="3">
    <source>
        <dbReference type="ARBA" id="ARBA00023125"/>
    </source>
</evidence>
<sequence length="80" mass="9111">ELGEEWTLADSAGNIHIVYYNQDILSPQILDGWSTLSSFYGFKGDHPILFRYVGQSYFHITVFMGAVCQSITSNFDTYSF</sequence>
<keyword evidence="2" id="KW-0805">Transcription regulation</keyword>
<dbReference type="GO" id="GO:0005634">
    <property type="term" value="C:nucleus"/>
    <property type="evidence" value="ECO:0007669"/>
    <property type="project" value="UniProtKB-SubCell"/>
</dbReference>
<name>V7C3W7_PHAVU</name>
<evidence type="ECO:0000313" key="6">
    <source>
        <dbReference type="EMBL" id="ESW23980.1"/>
    </source>
</evidence>
<evidence type="ECO:0000313" key="7">
    <source>
        <dbReference type="Proteomes" id="UP000000226"/>
    </source>
</evidence>
<keyword evidence="7" id="KW-1185">Reference proteome</keyword>
<evidence type="ECO:0000256" key="4">
    <source>
        <dbReference type="ARBA" id="ARBA00023163"/>
    </source>
</evidence>